<sequence length="278" mass="30582">MGQTTKHSDKLRPPKMKAFGGLREPMLTWLLHVPIGGSLLLVAVRLELLLAAVRLELLLVAVRLELLLLLSCASPGAAASPETAAWWFAGRWLLLELVSSPAAASRSSLCSTSLLLAALERGGKGEEARAREGRLPPAVRENAIEVDETKVKAISNLPTLKSVKRFGASMAIYCLDKVNFTEYVPWVCDECKENEITRTMNSDVVPPVTGLVEHSHTAQHVDDPIWRIPKEMLLMGHFQAPTSSRLLVPNRNQTPHNVLAARDALNDRAPLRECTHSR</sequence>
<keyword evidence="1" id="KW-0812">Transmembrane</keyword>
<reference evidence="2" key="1">
    <citation type="submission" date="2023-08" db="EMBL/GenBank/DDBJ databases">
        <title>A de novo genome assembly of Solanum verrucosum Schlechtendal, a Mexican diploid species geographically isolated from the other diploid A-genome species in potato relatives.</title>
        <authorList>
            <person name="Hosaka K."/>
        </authorList>
    </citation>
    <scope>NUCLEOTIDE SEQUENCE</scope>
    <source>
        <tissue evidence="2">Young leaves</tissue>
    </source>
</reference>
<evidence type="ECO:0000313" key="2">
    <source>
        <dbReference type="EMBL" id="WMV41781.1"/>
    </source>
</evidence>
<gene>
    <name evidence="2" type="ORF">MTR67_035166</name>
</gene>
<organism evidence="2 3">
    <name type="scientific">Solanum verrucosum</name>
    <dbReference type="NCBI Taxonomy" id="315347"/>
    <lineage>
        <taxon>Eukaryota</taxon>
        <taxon>Viridiplantae</taxon>
        <taxon>Streptophyta</taxon>
        <taxon>Embryophyta</taxon>
        <taxon>Tracheophyta</taxon>
        <taxon>Spermatophyta</taxon>
        <taxon>Magnoliopsida</taxon>
        <taxon>eudicotyledons</taxon>
        <taxon>Gunneridae</taxon>
        <taxon>Pentapetalae</taxon>
        <taxon>asterids</taxon>
        <taxon>lamiids</taxon>
        <taxon>Solanales</taxon>
        <taxon>Solanaceae</taxon>
        <taxon>Solanoideae</taxon>
        <taxon>Solaneae</taxon>
        <taxon>Solanum</taxon>
    </lineage>
</organism>
<feature type="non-terminal residue" evidence="2">
    <location>
        <position position="278"/>
    </location>
</feature>
<accession>A0AAF0U9T1</accession>
<proteinExistence type="predicted"/>
<evidence type="ECO:0000256" key="1">
    <source>
        <dbReference type="SAM" id="Phobius"/>
    </source>
</evidence>
<evidence type="ECO:0000313" key="3">
    <source>
        <dbReference type="Proteomes" id="UP001234989"/>
    </source>
</evidence>
<feature type="transmembrane region" description="Helical" evidence="1">
    <location>
        <begin position="29"/>
        <end position="50"/>
    </location>
</feature>
<dbReference type="Proteomes" id="UP001234989">
    <property type="component" value="Chromosome 8"/>
</dbReference>
<name>A0AAF0U9T1_SOLVR</name>
<protein>
    <submittedName>
        <fullName evidence="2">Uncharacterized protein</fullName>
    </submittedName>
</protein>
<keyword evidence="1" id="KW-0472">Membrane</keyword>
<dbReference type="EMBL" id="CP133619">
    <property type="protein sequence ID" value="WMV41781.1"/>
    <property type="molecule type" value="Genomic_DNA"/>
</dbReference>
<dbReference type="AlphaFoldDB" id="A0AAF0U9T1"/>
<keyword evidence="1" id="KW-1133">Transmembrane helix</keyword>
<keyword evidence="3" id="KW-1185">Reference proteome</keyword>